<feature type="domain" description="H15" evidence="12">
    <location>
        <begin position="493"/>
        <end position="562"/>
    </location>
</feature>
<keyword evidence="7" id="KW-0010">Activator</keyword>
<dbReference type="InterPro" id="IPR036390">
    <property type="entry name" value="WH_DNA-bd_sf"/>
</dbReference>
<dbReference type="SMART" id="SM00249">
    <property type="entry name" value="PHD"/>
    <property type="match status" value="1"/>
</dbReference>
<name>A0A9N9FC30_9GLOM</name>
<dbReference type="InterPro" id="IPR013083">
    <property type="entry name" value="Znf_RING/FYVE/PHD"/>
</dbReference>
<dbReference type="PROSITE" id="PS51504">
    <property type="entry name" value="H15"/>
    <property type="match status" value="1"/>
</dbReference>
<dbReference type="Gene3D" id="3.30.40.10">
    <property type="entry name" value="Zinc/RING finger domain, C3HC4 (zinc finger)"/>
    <property type="match status" value="1"/>
</dbReference>
<evidence type="ECO:0000256" key="5">
    <source>
        <dbReference type="ARBA" id="ARBA00022771"/>
    </source>
</evidence>
<dbReference type="PANTHER" id="PTHR12628:SF10">
    <property type="entry name" value="HOMEOBOX DOMAIN-CONTAINING PROTEIN"/>
    <property type="match status" value="1"/>
</dbReference>
<keyword evidence="5 9" id="KW-0863">Zinc-finger</keyword>
<dbReference type="CDD" id="cd00073">
    <property type="entry name" value="H15"/>
    <property type="match status" value="1"/>
</dbReference>
<dbReference type="PANTHER" id="PTHR12628">
    <property type="entry name" value="POLYCOMB-LIKE TRANSCRIPTION FACTOR"/>
    <property type="match status" value="1"/>
</dbReference>
<evidence type="ECO:0000256" key="9">
    <source>
        <dbReference type="PROSITE-ProRule" id="PRU00146"/>
    </source>
</evidence>
<evidence type="ECO:0000256" key="6">
    <source>
        <dbReference type="ARBA" id="ARBA00022833"/>
    </source>
</evidence>
<evidence type="ECO:0000256" key="1">
    <source>
        <dbReference type="ARBA" id="ARBA00004123"/>
    </source>
</evidence>
<dbReference type="PROSITE" id="PS50016">
    <property type="entry name" value="ZF_PHD_2"/>
    <property type="match status" value="1"/>
</dbReference>
<sequence>MTEAALTSSTNDKSITDFESTTGLQTPDKSDQQTSESDQHTPRSMINTRSPYTNNSNGTRSPNTSKGSGANGEEWGDEDGDFELEDDISPTSQASRDTTINTNLEVNNNLSSTPSFPTPPETTNVEVVAQSETPPIQDDDTAGVNQFNSVQVNLTTNESNISQQQSSSHHEELITKFGRKVSKPIHYSPNAPKPSRGSKATNKTTSKSTKKSSTKSSGSSKRQRREPSPVVAEDVLCSICQEGQSPKHNRIVLCDSCDTPFHQQCHVPNIDDYVTEVRDASWYCLKCENERQANKKRKIESSENQPSTGETGKNFTEEQKKQYLQTLSSDTLVKLLLFAETLHPDLPIYPHNFKDIVDQLSHPVPEVVIDSTDQARAIEAQSNVNLSSSFGSVPARSSISPTPTPSASTVQSNLLSQFSPVHEKSFSIPRHHSYLSTTSQEQPSAMHAHLPPSTTLIQAPQSSTFAFSLTTLSTSPNTIRAPQSLLPSPTTANLPSYEEMIVEAITAIADPNGVPPKAIFDRMESTYPLHSKFRSSASQALHKAVKKGRVLKVGLTLYKLNSDYTAPAKNARRLHRKTSVASSISDNHSVTSAILPNYNGYEHNNDNEVMSSPNAATTTDDPPSNMDIELNSNSAGVDASEVHQERSISAFAAYNGSLSRQQTLTQHPPTLPPLSSVAGTAYMPFSPGNGYNGGHVGALH</sequence>
<feature type="compositionally biased region" description="Acidic residues" evidence="10">
    <location>
        <begin position="74"/>
        <end position="88"/>
    </location>
</feature>
<feature type="compositionally biased region" description="Low complexity" evidence="10">
    <location>
        <begin position="198"/>
        <end position="207"/>
    </location>
</feature>
<dbReference type="GO" id="GO:0005634">
    <property type="term" value="C:nucleus"/>
    <property type="evidence" value="ECO:0007669"/>
    <property type="project" value="UniProtKB-SubCell"/>
</dbReference>
<feature type="region of interest" description="Disordered" evidence="10">
    <location>
        <begin position="1"/>
        <end position="126"/>
    </location>
</feature>
<dbReference type="GO" id="GO:0003682">
    <property type="term" value="F:chromatin binding"/>
    <property type="evidence" value="ECO:0007669"/>
    <property type="project" value="TreeGrafter"/>
</dbReference>
<feature type="compositionally biased region" description="Low complexity" evidence="10">
    <location>
        <begin position="397"/>
        <end position="409"/>
    </location>
</feature>
<dbReference type="SMART" id="SM00526">
    <property type="entry name" value="H15"/>
    <property type="match status" value="1"/>
</dbReference>
<feature type="compositionally biased region" description="Polar residues" evidence="10">
    <location>
        <begin position="1"/>
        <end position="68"/>
    </location>
</feature>
<gene>
    <name evidence="13" type="ORF">ALEPTO_LOCUS4551</name>
</gene>
<dbReference type="Proteomes" id="UP000789508">
    <property type="component" value="Unassembled WGS sequence"/>
</dbReference>
<protein>
    <recommendedName>
        <fullName evidence="2">Histone H1</fullName>
    </recommendedName>
</protein>
<feature type="region of interest" description="Disordered" evidence="10">
    <location>
        <begin position="389"/>
        <end position="410"/>
    </location>
</feature>
<evidence type="ECO:0000256" key="2">
    <source>
        <dbReference type="ARBA" id="ARBA00020833"/>
    </source>
</evidence>
<proteinExistence type="predicted"/>
<dbReference type="InterPro" id="IPR005818">
    <property type="entry name" value="Histone_H1/H5_H15"/>
</dbReference>
<reference evidence="13" key="1">
    <citation type="submission" date="2021-06" db="EMBL/GenBank/DDBJ databases">
        <authorList>
            <person name="Kallberg Y."/>
            <person name="Tangrot J."/>
            <person name="Rosling A."/>
        </authorList>
    </citation>
    <scope>NUCLEOTIDE SEQUENCE</scope>
    <source>
        <strain evidence="13">FL130A</strain>
    </source>
</reference>
<keyword evidence="3" id="KW-0597">Phosphoprotein</keyword>
<feature type="region of interest" description="Disordered" evidence="10">
    <location>
        <begin position="179"/>
        <end position="229"/>
    </location>
</feature>
<evidence type="ECO:0000256" key="7">
    <source>
        <dbReference type="ARBA" id="ARBA00023159"/>
    </source>
</evidence>
<dbReference type="GO" id="GO:0003677">
    <property type="term" value="F:DNA binding"/>
    <property type="evidence" value="ECO:0007669"/>
    <property type="project" value="InterPro"/>
</dbReference>
<feature type="region of interest" description="Disordered" evidence="10">
    <location>
        <begin position="294"/>
        <end position="315"/>
    </location>
</feature>
<feature type="compositionally biased region" description="Polar residues" evidence="10">
    <location>
        <begin position="89"/>
        <end position="106"/>
    </location>
</feature>
<accession>A0A9N9FC30</accession>
<keyword evidence="4" id="KW-0479">Metal-binding</keyword>
<dbReference type="InterPro" id="IPR011011">
    <property type="entry name" value="Znf_FYVE_PHD"/>
</dbReference>
<dbReference type="Pfam" id="PF00538">
    <property type="entry name" value="Linker_histone"/>
    <property type="match status" value="1"/>
</dbReference>
<dbReference type="OrthoDB" id="5863171at2759"/>
<evidence type="ECO:0000256" key="8">
    <source>
        <dbReference type="ARBA" id="ARBA00023242"/>
    </source>
</evidence>
<dbReference type="Pfam" id="PF00628">
    <property type="entry name" value="PHD"/>
    <property type="match status" value="1"/>
</dbReference>
<dbReference type="SUPFAM" id="SSF46785">
    <property type="entry name" value="Winged helix' DNA-binding domain"/>
    <property type="match status" value="1"/>
</dbReference>
<dbReference type="GO" id="GO:0000786">
    <property type="term" value="C:nucleosome"/>
    <property type="evidence" value="ECO:0007669"/>
    <property type="project" value="InterPro"/>
</dbReference>
<feature type="compositionally biased region" description="Polar residues" evidence="10">
    <location>
        <begin position="302"/>
        <end position="314"/>
    </location>
</feature>
<dbReference type="GO" id="GO:0008270">
    <property type="term" value="F:zinc ion binding"/>
    <property type="evidence" value="ECO:0007669"/>
    <property type="project" value="UniProtKB-KW"/>
</dbReference>
<dbReference type="PROSITE" id="PS01359">
    <property type="entry name" value="ZF_PHD_1"/>
    <property type="match status" value="1"/>
</dbReference>
<dbReference type="SUPFAM" id="SSF57903">
    <property type="entry name" value="FYVE/PHD zinc finger"/>
    <property type="match status" value="1"/>
</dbReference>
<evidence type="ECO:0000259" key="12">
    <source>
        <dbReference type="PROSITE" id="PS51504"/>
    </source>
</evidence>
<evidence type="ECO:0000313" key="14">
    <source>
        <dbReference type="Proteomes" id="UP000789508"/>
    </source>
</evidence>
<dbReference type="EMBL" id="CAJVPS010001060">
    <property type="protein sequence ID" value="CAG8522724.1"/>
    <property type="molecule type" value="Genomic_DNA"/>
</dbReference>
<dbReference type="GO" id="GO:0045814">
    <property type="term" value="P:negative regulation of gene expression, epigenetic"/>
    <property type="evidence" value="ECO:0007669"/>
    <property type="project" value="TreeGrafter"/>
</dbReference>
<dbReference type="CDD" id="cd15502">
    <property type="entry name" value="PHD_Phf1p_Phf2p_like"/>
    <property type="match status" value="1"/>
</dbReference>
<dbReference type="GO" id="GO:0006334">
    <property type="term" value="P:nucleosome assembly"/>
    <property type="evidence" value="ECO:0007669"/>
    <property type="project" value="InterPro"/>
</dbReference>
<keyword evidence="8" id="KW-0539">Nucleus</keyword>
<dbReference type="AlphaFoldDB" id="A0A9N9FC30"/>
<dbReference type="Gene3D" id="1.10.10.10">
    <property type="entry name" value="Winged helix-like DNA-binding domain superfamily/Winged helix DNA-binding domain"/>
    <property type="match status" value="1"/>
</dbReference>
<comment type="subcellular location">
    <subcellularLocation>
        <location evidence="1">Nucleus</location>
    </subcellularLocation>
</comment>
<evidence type="ECO:0000256" key="3">
    <source>
        <dbReference type="ARBA" id="ARBA00022553"/>
    </source>
</evidence>
<evidence type="ECO:0000256" key="10">
    <source>
        <dbReference type="SAM" id="MobiDB-lite"/>
    </source>
</evidence>
<dbReference type="InterPro" id="IPR019786">
    <property type="entry name" value="Zinc_finger_PHD-type_CS"/>
</dbReference>
<evidence type="ECO:0000313" key="13">
    <source>
        <dbReference type="EMBL" id="CAG8522724.1"/>
    </source>
</evidence>
<dbReference type="InterPro" id="IPR036388">
    <property type="entry name" value="WH-like_DNA-bd_sf"/>
</dbReference>
<evidence type="ECO:0000259" key="11">
    <source>
        <dbReference type="PROSITE" id="PS50016"/>
    </source>
</evidence>
<feature type="domain" description="PHD-type" evidence="11">
    <location>
        <begin position="234"/>
        <end position="290"/>
    </location>
</feature>
<keyword evidence="6" id="KW-0862">Zinc</keyword>
<keyword evidence="14" id="KW-1185">Reference proteome</keyword>
<evidence type="ECO:0000256" key="4">
    <source>
        <dbReference type="ARBA" id="ARBA00022723"/>
    </source>
</evidence>
<dbReference type="InterPro" id="IPR019787">
    <property type="entry name" value="Znf_PHD-finger"/>
</dbReference>
<comment type="caution">
    <text evidence="13">The sequence shown here is derived from an EMBL/GenBank/DDBJ whole genome shotgun (WGS) entry which is preliminary data.</text>
</comment>
<dbReference type="InterPro" id="IPR001965">
    <property type="entry name" value="Znf_PHD"/>
</dbReference>
<organism evidence="13 14">
    <name type="scientific">Ambispora leptoticha</name>
    <dbReference type="NCBI Taxonomy" id="144679"/>
    <lineage>
        <taxon>Eukaryota</taxon>
        <taxon>Fungi</taxon>
        <taxon>Fungi incertae sedis</taxon>
        <taxon>Mucoromycota</taxon>
        <taxon>Glomeromycotina</taxon>
        <taxon>Glomeromycetes</taxon>
        <taxon>Archaeosporales</taxon>
        <taxon>Ambisporaceae</taxon>
        <taxon>Ambispora</taxon>
    </lineage>
</organism>